<dbReference type="PANTHER" id="PTHR30535">
    <property type="entry name" value="VITAMIN B12-BINDING PROTEIN"/>
    <property type="match status" value="1"/>
</dbReference>
<dbReference type="Gene3D" id="3.40.50.1980">
    <property type="entry name" value="Nitrogenase molybdenum iron protein domain"/>
    <property type="match status" value="2"/>
</dbReference>
<sequence length="379" mass="42598">MSTALLAAGCQSSASKEQPNVPEADAEIVDFTHKAEADYAEGFHISYHDNYKLLEIINPFQDRVDTLRYSLVPRGIADQVNVKNTREIPIPVRTLVATSTTHVALTDMLNANETITGMVGADYIYTPEVRRRIEEGIITGFPEGELNKEKVLALDPDLLMISGGQSSQFDNYRVLMDSGIDLLVNSEWLETTPLGKAEWVKVMAALLNKEKLANEKFDAVARRYNHLKAAVDTVEDKPTTINNMPYKGAWFVPGGESFTARFLRDAGADYPWYDSGETGGLRKAFEVVYRQGLEADVWLHPGTAKTKEDILAKDERFRDFKSFRTGKIYHNYRRSTPSGANDFWESGVVRPDLVLADLVKIFHPEIAGNHNFYYYGNVE</sequence>
<feature type="domain" description="Fe/B12 periplasmic-binding" evidence="2">
    <location>
        <begin position="94"/>
        <end position="366"/>
    </location>
</feature>
<dbReference type="STRING" id="1194090.SAMN05443144_101197"/>
<proteinExistence type="predicted"/>
<dbReference type="SUPFAM" id="SSF53807">
    <property type="entry name" value="Helical backbone' metal receptor"/>
    <property type="match status" value="1"/>
</dbReference>
<dbReference type="GO" id="GO:0071281">
    <property type="term" value="P:cellular response to iron ion"/>
    <property type="evidence" value="ECO:0007669"/>
    <property type="project" value="TreeGrafter"/>
</dbReference>
<protein>
    <submittedName>
        <fullName evidence="3">Iron complex transport system substrate-binding protein</fullName>
    </submittedName>
</protein>
<dbReference type="InterPro" id="IPR050902">
    <property type="entry name" value="ABC_Transporter_SBP"/>
</dbReference>
<keyword evidence="4" id="KW-1185">Reference proteome</keyword>
<gene>
    <name evidence="3" type="ORF">SAMN05443144_101197</name>
</gene>
<organism evidence="3 4">
    <name type="scientific">Fodinibius roseus</name>
    <dbReference type="NCBI Taxonomy" id="1194090"/>
    <lineage>
        <taxon>Bacteria</taxon>
        <taxon>Pseudomonadati</taxon>
        <taxon>Balneolota</taxon>
        <taxon>Balneolia</taxon>
        <taxon>Balneolales</taxon>
        <taxon>Balneolaceae</taxon>
        <taxon>Fodinibius</taxon>
    </lineage>
</organism>
<evidence type="ECO:0000259" key="2">
    <source>
        <dbReference type="PROSITE" id="PS50983"/>
    </source>
</evidence>
<evidence type="ECO:0000313" key="3">
    <source>
        <dbReference type="EMBL" id="SHE38943.1"/>
    </source>
</evidence>
<accession>A0A1M4T381</accession>
<dbReference type="Proteomes" id="UP000184041">
    <property type="component" value="Unassembled WGS sequence"/>
</dbReference>
<dbReference type="InterPro" id="IPR002491">
    <property type="entry name" value="ABC_transptr_periplasmic_BD"/>
</dbReference>
<dbReference type="EMBL" id="FQUS01000001">
    <property type="protein sequence ID" value="SHE38943.1"/>
    <property type="molecule type" value="Genomic_DNA"/>
</dbReference>
<reference evidence="3 4" key="1">
    <citation type="submission" date="2016-11" db="EMBL/GenBank/DDBJ databases">
        <authorList>
            <person name="Jaros S."/>
            <person name="Januszkiewicz K."/>
            <person name="Wedrychowicz H."/>
        </authorList>
    </citation>
    <scope>NUCLEOTIDE SEQUENCE [LARGE SCALE GENOMIC DNA]</scope>
    <source>
        <strain evidence="3 4">DSM 21986</strain>
    </source>
</reference>
<evidence type="ECO:0000256" key="1">
    <source>
        <dbReference type="SAM" id="MobiDB-lite"/>
    </source>
</evidence>
<feature type="region of interest" description="Disordered" evidence="1">
    <location>
        <begin position="1"/>
        <end position="23"/>
    </location>
</feature>
<name>A0A1M4T381_9BACT</name>
<evidence type="ECO:0000313" key="4">
    <source>
        <dbReference type="Proteomes" id="UP000184041"/>
    </source>
</evidence>
<dbReference type="PANTHER" id="PTHR30535:SF34">
    <property type="entry name" value="MOLYBDATE-BINDING PROTEIN MOLA"/>
    <property type="match status" value="1"/>
</dbReference>
<dbReference type="PROSITE" id="PS50983">
    <property type="entry name" value="FE_B12_PBP"/>
    <property type="match status" value="1"/>
</dbReference>
<dbReference type="AlphaFoldDB" id="A0A1M4T381"/>
<dbReference type="Pfam" id="PF01497">
    <property type="entry name" value="Peripla_BP_2"/>
    <property type="match status" value="1"/>
</dbReference>